<dbReference type="Proteomes" id="UP000807115">
    <property type="component" value="Chromosome 3"/>
</dbReference>
<reference evidence="2" key="1">
    <citation type="journal article" date="2019" name="BMC Genomics">
        <title>A new reference genome for Sorghum bicolor reveals high levels of sequence similarity between sweet and grain genotypes: implications for the genetics of sugar metabolism.</title>
        <authorList>
            <person name="Cooper E.A."/>
            <person name="Brenton Z.W."/>
            <person name="Flinn B.S."/>
            <person name="Jenkins J."/>
            <person name="Shu S."/>
            <person name="Flowers D."/>
            <person name="Luo F."/>
            <person name="Wang Y."/>
            <person name="Xia P."/>
            <person name="Barry K."/>
            <person name="Daum C."/>
            <person name="Lipzen A."/>
            <person name="Yoshinaga Y."/>
            <person name="Schmutz J."/>
            <person name="Saski C."/>
            <person name="Vermerris W."/>
            <person name="Kresovich S."/>
        </authorList>
    </citation>
    <scope>NUCLEOTIDE SEQUENCE</scope>
</reference>
<dbReference type="FunFam" id="2.40.30.130:FF:000013">
    <property type="entry name" value="Threonyl and alanyl tRNA synthetase second additional domain-containing protein"/>
    <property type="match status" value="1"/>
</dbReference>
<organism evidence="2 3">
    <name type="scientific">Sorghum bicolor</name>
    <name type="common">Sorghum</name>
    <name type="synonym">Sorghum vulgare</name>
    <dbReference type="NCBI Taxonomy" id="4558"/>
    <lineage>
        <taxon>Eukaryota</taxon>
        <taxon>Viridiplantae</taxon>
        <taxon>Streptophyta</taxon>
        <taxon>Embryophyta</taxon>
        <taxon>Tracheophyta</taxon>
        <taxon>Spermatophyta</taxon>
        <taxon>Magnoliopsida</taxon>
        <taxon>Liliopsida</taxon>
        <taxon>Poales</taxon>
        <taxon>Poaceae</taxon>
        <taxon>PACMAD clade</taxon>
        <taxon>Panicoideae</taxon>
        <taxon>Andropogonodae</taxon>
        <taxon>Andropogoneae</taxon>
        <taxon>Sorghinae</taxon>
        <taxon>Sorghum</taxon>
    </lineage>
</organism>
<dbReference type="InterPro" id="IPR051335">
    <property type="entry name" value="Alanyl-tRNA_Editing_Enzymes"/>
</dbReference>
<evidence type="ECO:0000313" key="2">
    <source>
        <dbReference type="EMBL" id="KAG0536870.1"/>
    </source>
</evidence>
<protein>
    <recommendedName>
        <fullName evidence="1">Alanyl-tRNA synthetase class IIc N-terminal domain-containing protein</fullName>
    </recommendedName>
</protein>
<dbReference type="InterPro" id="IPR018163">
    <property type="entry name" value="Thr/Ala-tRNA-synth_IIc_edit"/>
</dbReference>
<dbReference type="Gene3D" id="2.40.30.130">
    <property type="match status" value="1"/>
</dbReference>
<name>A0A921RBD0_SORBI</name>
<dbReference type="PANTHER" id="PTHR43462:SF2">
    <property type="entry name" value="THREONYL AND ALANYL TRNA SYNTHETASE SECOND ADDITIONAL DOMAIN-CONTAINING PROTEIN"/>
    <property type="match status" value="1"/>
</dbReference>
<dbReference type="Gene3D" id="3.30.980.10">
    <property type="entry name" value="Threonyl-trna Synthetase, Chain A, domain 2"/>
    <property type="match status" value="1"/>
</dbReference>
<dbReference type="SUPFAM" id="SSF55186">
    <property type="entry name" value="ThrRS/AlaRS common domain"/>
    <property type="match status" value="1"/>
</dbReference>
<dbReference type="PANTHER" id="PTHR43462">
    <property type="entry name" value="ALANYL-TRNA EDITING PROTEIN"/>
    <property type="match status" value="1"/>
</dbReference>
<dbReference type="Pfam" id="PF01411">
    <property type="entry name" value="tRNA-synt_2c"/>
    <property type="match status" value="1"/>
</dbReference>
<reference evidence="2" key="2">
    <citation type="submission" date="2020-10" db="EMBL/GenBank/DDBJ databases">
        <authorList>
            <person name="Cooper E.A."/>
            <person name="Brenton Z.W."/>
            <person name="Flinn B.S."/>
            <person name="Jenkins J."/>
            <person name="Shu S."/>
            <person name="Flowers D."/>
            <person name="Luo F."/>
            <person name="Wang Y."/>
            <person name="Xia P."/>
            <person name="Barry K."/>
            <person name="Daum C."/>
            <person name="Lipzen A."/>
            <person name="Yoshinaga Y."/>
            <person name="Schmutz J."/>
            <person name="Saski C."/>
            <person name="Vermerris W."/>
            <person name="Kresovich S."/>
        </authorList>
    </citation>
    <scope>NUCLEOTIDE SEQUENCE</scope>
</reference>
<dbReference type="InterPro" id="IPR018164">
    <property type="entry name" value="Ala-tRNA-synth_IIc_N"/>
</dbReference>
<dbReference type="InterPro" id="IPR009000">
    <property type="entry name" value="Transl_B-barrel_sf"/>
</dbReference>
<dbReference type="SUPFAM" id="SSF50447">
    <property type="entry name" value="Translation proteins"/>
    <property type="match status" value="1"/>
</dbReference>
<dbReference type="AlphaFoldDB" id="A0A921RBD0"/>
<feature type="domain" description="Alanyl-tRNA synthetase class IIc N-terminal" evidence="1">
    <location>
        <begin position="38"/>
        <end position="116"/>
    </location>
</feature>
<sequence length="221" mass="23684">MAPQAAAPARPAGPTRLVYFDDMGALRYSATVLSVHQEDGGRVAVVLDATVFHPQGGGQPADTGVISAGGARFLVEDVRAKDGVVFHYGRFEGTEQGCGIGFKEGETVSLEVDAERRSFNSRLHSAGHLLDICVHNVGLFHLQPGKGYHFPDGAFVEYKGVIPPDQIPVKKNELEREANRLISEGAKVLASVFPYEEAVILCGGSLPSYISKHSSHCEVRG</sequence>
<dbReference type="GO" id="GO:0005524">
    <property type="term" value="F:ATP binding"/>
    <property type="evidence" value="ECO:0007669"/>
    <property type="project" value="InterPro"/>
</dbReference>
<dbReference type="GO" id="GO:0006419">
    <property type="term" value="P:alanyl-tRNA aminoacylation"/>
    <property type="evidence" value="ECO:0007669"/>
    <property type="project" value="InterPro"/>
</dbReference>
<accession>A0A921RBD0</accession>
<dbReference type="GO" id="GO:0004813">
    <property type="term" value="F:alanine-tRNA ligase activity"/>
    <property type="evidence" value="ECO:0007669"/>
    <property type="project" value="InterPro"/>
</dbReference>
<evidence type="ECO:0000259" key="1">
    <source>
        <dbReference type="Pfam" id="PF01411"/>
    </source>
</evidence>
<comment type="caution">
    <text evidence="2">The sequence shown here is derived from an EMBL/GenBank/DDBJ whole genome shotgun (WGS) entry which is preliminary data.</text>
</comment>
<proteinExistence type="predicted"/>
<dbReference type="EMBL" id="CM027682">
    <property type="protein sequence ID" value="KAG0536870.1"/>
    <property type="molecule type" value="Genomic_DNA"/>
</dbReference>
<evidence type="ECO:0000313" key="3">
    <source>
        <dbReference type="Proteomes" id="UP000807115"/>
    </source>
</evidence>
<gene>
    <name evidence="2" type="ORF">BDA96_03G099000</name>
</gene>